<feature type="chain" id="PRO_5025551588" description="Peptidoglycan-binding protein CsiV" evidence="1">
    <location>
        <begin position="21"/>
        <end position="190"/>
    </location>
</feature>
<dbReference type="RefSeq" id="WP_163945173.1">
    <property type="nucleotide sequence ID" value="NZ_JAAHBU010000152.1"/>
</dbReference>
<reference evidence="2 3" key="1">
    <citation type="submission" date="2020-02" db="EMBL/GenBank/DDBJ databases">
        <title>Broccoli isolated Pseudomonas sp.</title>
        <authorList>
            <person name="Fujikawa T."/>
            <person name="Sawada H."/>
        </authorList>
    </citation>
    <scope>NUCLEOTIDE SEQUENCE [LARGE SCALE GENOMIC DNA]</scope>
    <source>
        <strain evidence="2 3">MAFF212427</strain>
    </source>
</reference>
<protein>
    <recommendedName>
        <fullName evidence="4">Peptidoglycan-binding protein CsiV</fullName>
    </recommendedName>
</protein>
<evidence type="ECO:0000256" key="1">
    <source>
        <dbReference type="SAM" id="SignalP"/>
    </source>
</evidence>
<dbReference type="InterPro" id="IPR021241">
    <property type="entry name" value="CsiV"/>
</dbReference>
<feature type="signal peptide" evidence="1">
    <location>
        <begin position="1"/>
        <end position="20"/>
    </location>
</feature>
<keyword evidence="1" id="KW-0732">Signal</keyword>
<dbReference type="Proteomes" id="UP000482634">
    <property type="component" value="Unassembled WGS sequence"/>
</dbReference>
<evidence type="ECO:0008006" key="4">
    <source>
        <dbReference type="Google" id="ProtNLM"/>
    </source>
</evidence>
<proteinExistence type="predicted"/>
<gene>
    <name evidence="2" type="ORF">G3436_12160</name>
</gene>
<organism evidence="2 3">
    <name type="scientific">Pseudomonas brassicae</name>
    <dbReference type="NCBI Taxonomy" id="2708063"/>
    <lineage>
        <taxon>Bacteria</taxon>
        <taxon>Pseudomonadati</taxon>
        <taxon>Pseudomonadota</taxon>
        <taxon>Gammaproteobacteria</taxon>
        <taxon>Pseudomonadales</taxon>
        <taxon>Pseudomonadaceae</taxon>
        <taxon>Pseudomonas</taxon>
    </lineage>
</organism>
<keyword evidence="3" id="KW-1185">Reference proteome</keyword>
<dbReference type="AlphaFoldDB" id="A0A6B3NYE4"/>
<dbReference type="EMBL" id="JAAHBU010000152">
    <property type="protein sequence ID" value="NER64504.1"/>
    <property type="molecule type" value="Genomic_DNA"/>
</dbReference>
<dbReference type="Pfam" id="PF10972">
    <property type="entry name" value="CsiV"/>
    <property type="match status" value="2"/>
</dbReference>
<evidence type="ECO:0000313" key="3">
    <source>
        <dbReference type="Proteomes" id="UP000482634"/>
    </source>
</evidence>
<accession>A0A6B3NYE4</accession>
<sequence>MRAIRSLTLLLALVAPAAFADTQYQVEMFLVRQNAVPAITSQFAPEDWRQGAKAPSDYDVRKPVLTDQAEKLAADSNYTVLLHKAWQQQVGSEPSRVAISEGQEQFGHFPIEGNFSLKQGRFIEVEANFWVNQLDGNGSVIQSEQLKQVNSTVKNNELTFLDGGHLAVLFKVIAAGTRTSSPAAAEMMEQ</sequence>
<evidence type="ECO:0000313" key="2">
    <source>
        <dbReference type="EMBL" id="NER64504.1"/>
    </source>
</evidence>
<name>A0A6B3NYE4_9PSED</name>
<comment type="caution">
    <text evidence="2">The sequence shown here is derived from an EMBL/GenBank/DDBJ whole genome shotgun (WGS) entry which is preliminary data.</text>
</comment>